<reference evidence="2" key="2">
    <citation type="submission" date="2020-09" db="EMBL/GenBank/DDBJ databases">
        <authorList>
            <person name="Sun Q."/>
            <person name="Zhou Y."/>
        </authorList>
    </citation>
    <scope>NUCLEOTIDE SEQUENCE</scope>
    <source>
        <strain evidence="2">CGMCC 4.7403</strain>
    </source>
</reference>
<dbReference type="AlphaFoldDB" id="A0A918ZBS5"/>
<gene>
    <name evidence="2" type="ORF">GCM10017771_65420</name>
</gene>
<sequence length="133" mass="14205">MTDDAHSEPMVHALLADGTTVCIRPVAAGDHEQVQGLCEEMSPENLRLRFFAASQRSAALAADRACAPPCPGYRALLAEKQGQVIGLAEYDTGGGKEEAEISIAVADGLHHRGVGTLLVDTWNARARRRSPSR</sequence>
<evidence type="ECO:0000313" key="2">
    <source>
        <dbReference type="EMBL" id="GHE45050.1"/>
    </source>
</evidence>
<feature type="domain" description="N-acetyltransferase" evidence="1">
    <location>
        <begin position="21"/>
        <end position="133"/>
    </location>
</feature>
<dbReference type="InterPro" id="IPR016181">
    <property type="entry name" value="Acyl_CoA_acyltransferase"/>
</dbReference>
<organism evidence="2 3">
    <name type="scientific">Streptomyces capitiformicae</name>
    <dbReference type="NCBI Taxonomy" id="2014920"/>
    <lineage>
        <taxon>Bacteria</taxon>
        <taxon>Bacillati</taxon>
        <taxon>Actinomycetota</taxon>
        <taxon>Actinomycetes</taxon>
        <taxon>Kitasatosporales</taxon>
        <taxon>Streptomycetaceae</taxon>
        <taxon>Streptomyces</taxon>
    </lineage>
</organism>
<dbReference type="Gene3D" id="3.40.630.30">
    <property type="match status" value="1"/>
</dbReference>
<proteinExistence type="predicted"/>
<name>A0A918ZBS5_9ACTN</name>
<dbReference type="Proteomes" id="UP000603227">
    <property type="component" value="Unassembled WGS sequence"/>
</dbReference>
<dbReference type="GO" id="GO:0016747">
    <property type="term" value="F:acyltransferase activity, transferring groups other than amino-acyl groups"/>
    <property type="evidence" value="ECO:0007669"/>
    <property type="project" value="InterPro"/>
</dbReference>
<evidence type="ECO:0000313" key="3">
    <source>
        <dbReference type="Proteomes" id="UP000603227"/>
    </source>
</evidence>
<dbReference type="SUPFAM" id="SSF55729">
    <property type="entry name" value="Acyl-CoA N-acyltransferases (Nat)"/>
    <property type="match status" value="1"/>
</dbReference>
<protein>
    <recommendedName>
        <fullName evidence="1">N-acetyltransferase domain-containing protein</fullName>
    </recommendedName>
</protein>
<dbReference type="CDD" id="cd04301">
    <property type="entry name" value="NAT_SF"/>
    <property type="match status" value="1"/>
</dbReference>
<dbReference type="Pfam" id="PF00583">
    <property type="entry name" value="Acetyltransf_1"/>
    <property type="match status" value="1"/>
</dbReference>
<reference evidence="2" key="1">
    <citation type="journal article" date="2014" name="Int. J. Syst. Evol. Microbiol.">
        <title>Complete genome sequence of Corynebacterium casei LMG S-19264T (=DSM 44701T), isolated from a smear-ripened cheese.</title>
        <authorList>
            <consortium name="US DOE Joint Genome Institute (JGI-PGF)"/>
            <person name="Walter F."/>
            <person name="Albersmeier A."/>
            <person name="Kalinowski J."/>
            <person name="Ruckert C."/>
        </authorList>
    </citation>
    <scope>NUCLEOTIDE SEQUENCE</scope>
    <source>
        <strain evidence="2">CGMCC 4.7403</strain>
    </source>
</reference>
<keyword evidence="3" id="KW-1185">Reference proteome</keyword>
<evidence type="ECO:0000259" key="1">
    <source>
        <dbReference type="PROSITE" id="PS51186"/>
    </source>
</evidence>
<dbReference type="PROSITE" id="PS51186">
    <property type="entry name" value="GNAT"/>
    <property type="match status" value="1"/>
</dbReference>
<accession>A0A918ZBS5</accession>
<dbReference type="EMBL" id="BNAT01000028">
    <property type="protein sequence ID" value="GHE45050.1"/>
    <property type="molecule type" value="Genomic_DNA"/>
</dbReference>
<comment type="caution">
    <text evidence="2">The sequence shown here is derived from an EMBL/GenBank/DDBJ whole genome shotgun (WGS) entry which is preliminary data.</text>
</comment>
<dbReference type="InterPro" id="IPR000182">
    <property type="entry name" value="GNAT_dom"/>
</dbReference>